<reference evidence="2" key="1">
    <citation type="submission" date="2023-03" db="EMBL/GenBank/DDBJ databases">
        <title>Massive genome expansion in bonnet fungi (Mycena s.s.) driven by repeated elements and novel gene families across ecological guilds.</title>
        <authorList>
            <consortium name="Lawrence Berkeley National Laboratory"/>
            <person name="Harder C.B."/>
            <person name="Miyauchi S."/>
            <person name="Viragh M."/>
            <person name="Kuo A."/>
            <person name="Thoen E."/>
            <person name="Andreopoulos B."/>
            <person name="Lu D."/>
            <person name="Skrede I."/>
            <person name="Drula E."/>
            <person name="Henrissat B."/>
            <person name="Morin E."/>
            <person name="Kohler A."/>
            <person name="Barry K."/>
            <person name="LaButti K."/>
            <person name="Morin E."/>
            <person name="Salamov A."/>
            <person name="Lipzen A."/>
            <person name="Mereny Z."/>
            <person name="Hegedus B."/>
            <person name="Baldrian P."/>
            <person name="Stursova M."/>
            <person name="Weitz H."/>
            <person name="Taylor A."/>
            <person name="Grigoriev I.V."/>
            <person name="Nagy L.G."/>
            <person name="Martin F."/>
            <person name="Kauserud H."/>
        </authorList>
    </citation>
    <scope>NUCLEOTIDE SEQUENCE</scope>
    <source>
        <strain evidence="2">CBHHK188m</strain>
    </source>
</reference>
<proteinExistence type="predicted"/>
<dbReference type="EMBL" id="JARJLG010000087">
    <property type="protein sequence ID" value="KAJ7749081.1"/>
    <property type="molecule type" value="Genomic_DNA"/>
</dbReference>
<protein>
    <submittedName>
        <fullName evidence="2">Uncharacterized protein</fullName>
    </submittedName>
</protein>
<feature type="compositionally biased region" description="Acidic residues" evidence="1">
    <location>
        <begin position="126"/>
        <end position="139"/>
    </location>
</feature>
<sequence>MDQHYKLLRADEEIVRLNVEICHFVTYMVNEEAFLICEEGRLLEEGMAELASQVCRARMEQARFTTVHMTRLVKLSKVPGFTGNILAGTSLCCGRHTPVARDRDVEMCPPSPSHLLEDVGVAPVADGDEEEGDESEDGDGTLADAFINILRMSGDNAADTEER</sequence>
<name>A0AAD7IRM0_9AGAR</name>
<keyword evidence="3" id="KW-1185">Reference proteome</keyword>
<evidence type="ECO:0000313" key="2">
    <source>
        <dbReference type="EMBL" id="KAJ7749081.1"/>
    </source>
</evidence>
<evidence type="ECO:0000256" key="1">
    <source>
        <dbReference type="SAM" id="MobiDB-lite"/>
    </source>
</evidence>
<comment type="caution">
    <text evidence="2">The sequence shown here is derived from an EMBL/GenBank/DDBJ whole genome shotgun (WGS) entry which is preliminary data.</text>
</comment>
<accession>A0AAD7IRM0</accession>
<feature type="region of interest" description="Disordered" evidence="1">
    <location>
        <begin position="116"/>
        <end position="141"/>
    </location>
</feature>
<dbReference type="AlphaFoldDB" id="A0AAD7IRM0"/>
<evidence type="ECO:0000313" key="3">
    <source>
        <dbReference type="Proteomes" id="UP001215280"/>
    </source>
</evidence>
<organism evidence="2 3">
    <name type="scientific">Mycena maculata</name>
    <dbReference type="NCBI Taxonomy" id="230809"/>
    <lineage>
        <taxon>Eukaryota</taxon>
        <taxon>Fungi</taxon>
        <taxon>Dikarya</taxon>
        <taxon>Basidiomycota</taxon>
        <taxon>Agaricomycotina</taxon>
        <taxon>Agaricomycetes</taxon>
        <taxon>Agaricomycetidae</taxon>
        <taxon>Agaricales</taxon>
        <taxon>Marasmiineae</taxon>
        <taxon>Mycenaceae</taxon>
        <taxon>Mycena</taxon>
    </lineage>
</organism>
<gene>
    <name evidence="2" type="ORF">DFH07DRAFT_961925</name>
</gene>
<dbReference type="Proteomes" id="UP001215280">
    <property type="component" value="Unassembled WGS sequence"/>
</dbReference>